<keyword evidence="2" id="KW-0489">Methyltransferase</keyword>
<dbReference type="Gene3D" id="3.40.50.150">
    <property type="entry name" value="Vaccinia Virus protein VP39"/>
    <property type="match status" value="1"/>
</dbReference>
<dbReference type="InterPro" id="IPR029063">
    <property type="entry name" value="SAM-dependent_MTases_sf"/>
</dbReference>
<dbReference type="CDD" id="cd02440">
    <property type="entry name" value="AdoMet_MTases"/>
    <property type="match status" value="1"/>
</dbReference>
<comment type="similarity">
    <text evidence="1">Belongs to the methyltransferase superfamily.</text>
</comment>
<evidence type="ECO:0000256" key="2">
    <source>
        <dbReference type="ARBA" id="ARBA00022603"/>
    </source>
</evidence>
<dbReference type="STRING" id="5627.A0A1C7M4S1"/>
<keyword evidence="6" id="KW-1185">Reference proteome</keyword>
<proteinExistence type="inferred from homology"/>
<keyword evidence="3" id="KW-0808">Transferase</keyword>
<sequence length="289" mass="31361">MVNTFADPTFDAEQYRIHRPRYPARLFKEILDAHLSSGGQTGVALDLGCGPGIATESLVPYFSKVIGVDPSEGMITAATRAATEIKGDLTYKVGAAEAIPVEDALVDLLTSGSAAVYFAPSWWNEATRVVKPGGTVALFGYSELFLSPRGIPNGEKAAEAIRSCWNSPELVSHSQFGGAAGMQIFDRLALPEQGNGMWGKAEKQVWNKGGVRGDEDVFMAQKITVAELKANLKTAGIYHRWREANKDKADTIEDPIGRMSAQLKEFSGLSDDSVVEIGWELVLIRLKRL</sequence>
<dbReference type="OMA" id="SETMFFE"/>
<evidence type="ECO:0000256" key="1">
    <source>
        <dbReference type="ARBA" id="ARBA00008361"/>
    </source>
</evidence>
<protein>
    <recommendedName>
        <fullName evidence="4">Methyltransferase type 11 domain-containing protein</fullName>
    </recommendedName>
</protein>
<feature type="domain" description="Methyltransferase type 11" evidence="4">
    <location>
        <begin position="45"/>
        <end position="137"/>
    </location>
</feature>
<evidence type="ECO:0000313" key="5">
    <source>
        <dbReference type="EMBL" id="OBZ71497.1"/>
    </source>
</evidence>
<dbReference type="PANTHER" id="PTHR44942">
    <property type="entry name" value="METHYLTRANSF_11 DOMAIN-CONTAINING PROTEIN"/>
    <property type="match status" value="1"/>
</dbReference>
<dbReference type="InterPro" id="IPR051052">
    <property type="entry name" value="Diverse_substrate_MTase"/>
</dbReference>
<dbReference type="GO" id="GO:0008757">
    <property type="term" value="F:S-adenosylmethionine-dependent methyltransferase activity"/>
    <property type="evidence" value="ECO:0007669"/>
    <property type="project" value="InterPro"/>
</dbReference>
<accession>A0A1C7M4S1</accession>
<evidence type="ECO:0000256" key="3">
    <source>
        <dbReference type="ARBA" id="ARBA00022679"/>
    </source>
</evidence>
<evidence type="ECO:0000259" key="4">
    <source>
        <dbReference type="Pfam" id="PF08241"/>
    </source>
</evidence>
<dbReference type="EMBL" id="LUGG01000011">
    <property type="protein sequence ID" value="OBZ71497.1"/>
    <property type="molecule type" value="Genomic_DNA"/>
</dbReference>
<dbReference type="SUPFAM" id="SSF53335">
    <property type="entry name" value="S-adenosyl-L-methionine-dependent methyltransferases"/>
    <property type="match status" value="1"/>
</dbReference>
<dbReference type="GO" id="GO:0032259">
    <property type="term" value="P:methylation"/>
    <property type="evidence" value="ECO:0007669"/>
    <property type="project" value="UniProtKB-KW"/>
</dbReference>
<gene>
    <name evidence="5" type="ORF">A0H81_08428</name>
</gene>
<dbReference type="OrthoDB" id="10027013at2759"/>
<dbReference type="AlphaFoldDB" id="A0A1C7M4S1"/>
<dbReference type="InterPro" id="IPR013216">
    <property type="entry name" value="Methyltransf_11"/>
</dbReference>
<dbReference type="Proteomes" id="UP000092993">
    <property type="component" value="Unassembled WGS sequence"/>
</dbReference>
<dbReference type="PANTHER" id="PTHR44942:SF4">
    <property type="entry name" value="METHYLTRANSFERASE TYPE 11 DOMAIN-CONTAINING PROTEIN"/>
    <property type="match status" value="1"/>
</dbReference>
<organism evidence="5 6">
    <name type="scientific">Grifola frondosa</name>
    <name type="common">Maitake</name>
    <name type="synonym">Polyporus frondosus</name>
    <dbReference type="NCBI Taxonomy" id="5627"/>
    <lineage>
        <taxon>Eukaryota</taxon>
        <taxon>Fungi</taxon>
        <taxon>Dikarya</taxon>
        <taxon>Basidiomycota</taxon>
        <taxon>Agaricomycotina</taxon>
        <taxon>Agaricomycetes</taxon>
        <taxon>Polyporales</taxon>
        <taxon>Grifolaceae</taxon>
        <taxon>Grifola</taxon>
    </lineage>
</organism>
<evidence type="ECO:0000313" key="6">
    <source>
        <dbReference type="Proteomes" id="UP000092993"/>
    </source>
</evidence>
<reference evidence="5 6" key="1">
    <citation type="submission" date="2016-03" db="EMBL/GenBank/DDBJ databases">
        <title>Whole genome sequencing of Grifola frondosa 9006-11.</title>
        <authorList>
            <person name="Min B."/>
            <person name="Park H."/>
            <person name="Kim J.-G."/>
            <person name="Cho H."/>
            <person name="Oh Y.-L."/>
            <person name="Kong W.-S."/>
            <person name="Choi I.-G."/>
        </authorList>
    </citation>
    <scope>NUCLEOTIDE SEQUENCE [LARGE SCALE GENOMIC DNA]</scope>
    <source>
        <strain evidence="5 6">9006-11</strain>
    </source>
</reference>
<dbReference type="Pfam" id="PF08241">
    <property type="entry name" value="Methyltransf_11"/>
    <property type="match status" value="1"/>
</dbReference>
<comment type="caution">
    <text evidence="5">The sequence shown here is derived from an EMBL/GenBank/DDBJ whole genome shotgun (WGS) entry which is preliminary data.</text>
</comment>
<name>A0A1C7M4S1_GRIFR</name>